<dbReference type="InterPro" id="IPR000160">
    <property type="entry name" value="GGDEF_dom"/>
</dbReference>
<dbReference type="Proteomes" id="UP000555448">
    <property type="component" value="Unassembled WGS sequence"/>
</dbReference>
<dbReference type="FunFam" id="3.30.70.270:FF:000001">
    <property type="entry name" value="Diguanylate cyclase domain protein"/>
    <property type="match status" value="1"/>
</dbReference>
<dbReference type="GO" id="GO:0043709">
    <property type="term" value="P:cell adhesion involved in single-species biofilm formation"/>
    <property type="evidence" value="ECO:0007669"/>
    <property type="project" value="TreeGrafter"/>
</dbReference>
<dbReference type="SMART" id="SM00267">
    <property type="entry name" value="GGDEF"/>
    <property type="match status" value="1"/>
</dbReference>
<dbReference type="GO" id="GO:1902201">
    <property type="term" value="P:negative regulation of bacterial-type flagellum-dependent cell motility"/>
    <property type="evidence" value="ECO:0007669"/>
    <property type="project" value="TreeGrafter"/>
</dbReference>
<dbReference type="Pfam" id="PF00990">
    <property type="entry name" value="GGDEF"/>
    <property type="match status" value="1"/>
</dbReference>
<evidence type="ECO:0000256" key="1">
    <source>
        <dbReference type="ARBA" id="ARBA00012528"/>
    </source>
</evidence>
<feature type="coiled-coil region" evidence="3">
    <location>
        <begin position="179"/>
        <end position="213"/>
    </location>
</feature>
<evidence type="ECO:0000256" key="3">
    <source>
        <dbReference type="SAM" id="Coils"/>
    </source>
</evidence>
<dbReference type="GO" id="GO:0005886">
    <property type="term" value="C:plasma membrane"/>
    <property type="evidence" value="ECO:0007669"/>
    <property type="project" value="TreeGrafter"/>
</dbReference>
<keyword evidence="7" id="KW-1185">Reference proteome</keyword>
<dbReference type="Gene3D" id="3.30.70.270">
    <property type="match status" value="1"/>
</dbReference>
<dbReference type="EC" id="2.7.7.65" evidence="1"/>
<dbReference type="InterPro" id="IPR043128">
    <property type="entry name" value="Rev_trsase/Diguanyl_cyclase"/>
</dbReference>
<evidence type="ECO:0000256" key="4">
    <source>
        <dbReference type="SAM" id="MobiDB-lite"/>
    </source>
</evidence>
<evidence type="ECO:0000259" key="5">
    <source>
        <dbReference type="PROSITE" id="PS50887"/>
    </source>
</evidence>
<name>A0A7W7K8G3_9SPHN</name>
<evidence type="ECO:0000313" key="7">
    <source>
        <dbReference type="Proteomes" id="UP000555448"/>
    </source>
</evidence>
<dbReference type="InterPro" id="IPR050469">
    <property type="entry name" value="Diguanylate_Cyclase"/>
</dbReference>
<evidence type="ECO:0000256" key="2">
    <source>
        <dbReference type="ARBA" id="ARBA00034247"/>
    </source>
</evidence>
<comment type="catalytic activity">
    <reaction evidence="2">
        <text>2 GTP = 3',3'-c-di-GMP + 2 diphosphate</text>
        <dbReference type="Rhea" id="RHEA:24898"/>
        <dbReference type="ChEBI" id="CHEBI:33019"/>
        <dbReference type="ChEBI" id="CHEBI:37565"/>
        <dbReference type="ChEBI" id="CHEBI:58805"/>
        <dbReference type="EC" id="2.7.7.65"/>
    </reaction>
</comment>
<gene>
    <name evidence="6" type="ORF">HNO88_001501</name>
</gene>
<protein>
    <recommendedName>
        <fullName evidence="1">diguanylate cyclase</fullName>
        <ecNumber evidence="1">2.7.7.65</ecNumber>
    </recommendedName>
</protein>
<dbReference type="PANTHER" id="PTHR45138">
    <property type="entry name" value="REGULATORY COMPONENTS OF SENSORY TRANSDUCTION SYSTEM"/>
    <property type="match status" value="1"/>
</dbReference>
<dbReference type="AlphaFoldDB" id="A0A7W7K8G3"/>
<reference evidence="6 7" key="1">
    <citation type="submission" date="2020-08" db="EMBL/GenBank/DDBJ databases">
        <title>Functional genomics of gut bacteria from endangered species of beetles.</title>
        <authorList>
            <person name="Carlos-Shanley C."/>
        </authorList>
    </citation>
    <scope>NUCLEOTIDE SEQUENCE [LARGE SCALE GENOMIC DNA]</scope>
    <source>
        <strain evidence="6 7">S00245</strain>
    </source>
</reference>
<comment type="caution">
    <text evidence="6">The sequence shown here is derived from an EMBL/GenBank/DDBJ whole genome shotgun (WGS) entry which is preliminary data.</text>
</comment>
<dbReference type="GO" id="GO:0052621">
    <property type="term" value="F:diguanylate cyclase activity"/>
    <property type="evidence" value="ECO:0007669"/>
    <property type="project" value="UniProtKB-EC"/>
</dbReference>
<feature type="domain" description="GGDEF" evidence="5">
    <location>
        <begin position="244"/>
        <end position="379"/>
    </location>
</feature>
<dbReference type="RefSeq" id="WP_184243642.1">
    <property type="nucleotide sequence ID" value="NZ_JACHLR010000005.1"/>
</dbReference>
<keyword evidence="3" id="KW-0175">Coiled coil</keyword>
<feature type="region of interest" description="Disordered" evidence="4">
    <location>
        <begin position="143"/>
        <end position="167"/>
    </location>
</feature>
<dbReference type="PANTHER" id="PTHR45138:SF9">
    <property type="entry name" value="DIGUANYLATE CYCLASE DGCM-RELATED"/>
    <property type="match status" value="1"/>
</dbReference>
<organism evidence="6 7">
    <name type="scientific">Novosphingobium chloroacetimidivorans</name>
    <dbReference type="NCBI Taxonomy" id="1428314"/>
    <lineage>
        <taxon>Bacteria</taxon>
        <taxon>Pseudomonadati</taxon>
        <taxon>Pseudomonadota</taxon>
        <taxon>Alphaproteobacteria</taxon>
        <taxon>Sphingomonadales</taxon>
        <taxon>Sphingomonadaceae</taxon>
        <taxon>Novosphingobium</taxon>
    </lineage>
</organism>
<accession>A0A7W7K8G3</accession>
<dbReference type="SUPFAM" id="SSF55073">
    <property type="entry name" value="Nucleotide cyclase"/>
    <property type="match status" value="1"/>
</dbReference>
<proteinExistence type="predicted"/>
<dbReference type="CDD" id="cd01949">
    <property type="entry name" value="GGDEF"/>
    <property type="match status" value="1"/>
</dbReference>
<sequence>MSEDETHTLRAGWLQRLGLAQRRRARDPQPVRAIASLDPHTEHAMQRRRELLADVSSFVIAHGLPVNSFTLDIAHKVMAETDTRLMGAVEDRVRAGEPITVDWLEATVGKRGNAEGMQALQDLIERLESTIAQFAQTASEARSATSRYSTALEQHAEGLSSPESGQGDDTIAAQIAAMVHDMLSRTRLLEKELDRSERETRQLEKNLAAARREAEVDYLTGLPNRRAFEAVFAREVAEAQQAGHPLCVAFCDIDHFKRINDAHGHEAGDRILRAVAQTLSKLLPDACHVARHGGEEFVVVMRALSMDEAVAKLDEVRTAMAGRRLINRSTDTPFGQITFSAGIADVCAYEDAREALRCADRALYSAKSQGRNRIVCAPPPQG</sequence>
<dbReference type="NCBIfam" id="TIGR00254">
    <property type="entry name" value="GGDEF"/>
    <property type="match status" value="1"/>
</dbReference>
<evidence type="ECO:0000313" key="6">
    <source>
        <dbReference type="EMBL" id="MBB4858182.1"/>
    </source>
</evidence>
<dbReference type="PROSITE" id="PS50887">
    <property type="entry name" value="GGDEF"/>
    <property type="match status" value="1"/>
</dbReference>
<feature type="compositionally biased region" description="Polar residues" evidence="4">
    <location>
        <begin position="143"/>
        <end position="152"/>
    </location>
</feature>
<dbReference type="InterPro" id="IPR029787">
    <property type="entry name" value="Nucleotide_cyclase"/>
</dbReference>
<dbReference type="EMBL" id="JACHLR010000005">
    <property type="protein sequence ID" value="MBB4858182.1"/>
    <property type="molecule type" value="Genomic_DNA"/>
</dbReference>